<organism evidence="1 2">
    <name type="scientific">Dyadobacter frigoris</name>
    <dbReference type="NCBI Taxonomy" id="2576211"/>
    <lineage>
        <taxon>Bacteria</taxon>
        <taxon>Pseudomonadati</taxon>
        <taxon>Bacteroidota</taxon>
        <taxon>Cytophagia</taxon>
        <taxon>Cytophagales</taxon>
        <taxon>Spirosomataceae</taxon>
        <taxon>Dyadobacter</taxon>
    </lineage>
</organism>
<dbReference type="Proteomes" id="UP000304900">
    <property type="component" value="Unassembled WGS sequence"/>
</dbReference>
<dbReference type="OrthoDB" id="9805013at2"/>
<sequence length="181" mass="20355">MNKSDSINGMVLFSISLPKQSNGNYYIDIFHIESRKKEKLLIRTTEVPNLKNSEMKIYYGAKVLPKGEYKIYGFGKIFNDGTVESGYSSRGNFAIPFTVFGGDVNYVGDYFGVFKRVTNGGGLKVPTEAYFIVSNRYQEDKEIIREKFTGLDLNHVVDAMPDFTGNNSSYSGMYLKGINVP</sequence>
<dbReference type="EMBL" id="SZVO01000015">
    <property type="protein sequence ID" value="TKT88536.1"/>
    <property type="molecule type" value="Genomic_DNA"/>
</dbReference>
<keyword evidence="2" id="KW-1185">Reference proteome</keyword>
<evidence type="ECO:0000313" key="1">
    <source>
        <dbReference type="EMBL" id="TKT88536.1"/>
    </source>
</evidence>
<comment type="caution">
    <text evidence="1">The sequence shown here is derived from an EMBL/GenBank/DDBJ whole genome shotgun (WGS) entry which is preliminary data.</text>
</comment>
<protein>
    <submittedName>
        <fullName evidence="1">Uncharacterized protein</fullName>
    </submittedName>
</protein>
<name>A0A4U6CW65_9BACT</name>
<reference evidence="1 2" key="1">
    <citation type="submission" date="2019-05" db="EMBL/GenBank/DDBJ databases">
        <title>Dyadobacter AR-3-8 sp. nov., isolated from arctic soil.</title>
        <authorList>
            <person name="Chaudhary D.K."/>
        </authorList>
    </citation>
    <scope>NUCLEOTIDE SEQUENCE [LARGE SCALE GENOMIC DNA]</scope>
    <source>
        <strain evidence="1 2">AR-3-8</strain>
    </source>
</reference>
<accession>A0A4U6CW65</accession>
<dbReference type="RefSeq" id="WP_137343073.1">
    <property type="nucleotide sequence ID" value="NZ_BSQH01000011.1"/>
</dbReference>
<dbReference type="AlphaFoldDB" id="A0A4U6CW65"/>
<gene>
    <name evidence="1" type="ORF">FDK13_26665</name>
</gene>
<evidence type="ECO:0000313" key="2">
    <source>
        <dbReference type="Proteomes" id="UP000304900"/>
    </source>
</evidence>
<proteinExistence type="predicted"/>